<dbReference type="PANTHER" id="PTHR11076">
    <property type="entry name" value="DNA REPAIR POLYMERASE UMUC / TRANSFERASE FAMILY MEMBER"/>
    <property type="match status" value="1"/>
</dbReference>
<dbReference type="InterPro" id="IPR001126">
    <property type="entry name" value="UmuC"/>
</dbReference>
<feature type="site" description="Substrate discrimination" evidence="2">
    <location>
        <position position="14"/>
    </location>
</feature>
<feature type="domain" description="UmuC" evidence="3">
    <location>
        <begin position="5"/>
        <end position="187"/>
    </location>
</feature>
<comment type="subcellular location">
    <subcellularLocation>
        <location evidence="2">Cytoplasm</location>
    </subcellularLocation>
</comment>
<name>A0ABR7NKM9_9FIRM</name>
<dbReference type="Pfam" id="PF11799">
    <property type="entry name" value="IMS_C"/>
    <property type="match status" value="1"/>
</dbReference>
<dbReference type="Proteomes" id="UP000658131">
    <property type="component" value="Unassembled WGS sequence"/>
</dbReference>
<dbReference type="Gene3D" id="3.40.1170.60">
    <property type="match status" value="1"/>
</dbReference>
<keyword evidence="2" id="KW-0515">Mutator protein</keyword>
<keyword evidence="2" id="KW-0227">DNA damage</keyword>
<dbReference type="Pfam" id="PF00817">
    <property type="entry name" value="IMS"/>
    <property type="match status" value="1"/>
</dbReference>
<keyword evidence="2" id="KW-0238">DNA-binding</keyword>
<evidence type="ECO:0000259" key="3">
    <source>
        <dbReference type="PROSITE" id="PS50173"/>
    </source>
</evidence>
<protein>
    <recommendedName>
        <fullName evidence="2">DNA polymerase IV</fullName>
        <shortName evidence="2">Pol IV</shortName>
        <ecNumber evidence="2">2.7.7.7</ecNumber>
    </recommendedName>
</protein>
<sequence>MDRVILHCDCNSFYASVETVLNPRLSAGPMAVCGDPKSRHGIILAKNEAAKKYGVQTAETIWQAQRKCPGLKLVAPHRDAYAEYSRRVNAIYQRCTDQVEPFGIDESWLDVTGSQRLFGTGKEIADRLREEVRRETGLTISVGVSFNKIFAKLGSDYKKPDATTVISRENWRDMLFPLPVTAMLYVGEAVRRELSGLYISTIGQLAAADPAQLSARLGKHGRQLHDYANGLDDSPVRRADAPREIKSVGNGMTFRRDLSGERELRTGIAVLSDEVAGRLRRYGLCAATIQLQIKDTRLRVISRQRPLPRPTALASELSGAAMELARASWDMALPVRMLTVTACNLVEASLASEQLSLFDESDPAGRGRRLNLERTVDSLRGRFGRGIIAPGSVVNNELMGYSQEEEE</sequence>
<keyword evidence="5" id="KW-1185">Reference proteome</keyword>
<feature type="active site" evidence="2">
    <location>
        <position position="106"/>
    </location>
</feature>
<keyword evidence="2" id="KW-0963">Cytoplasm</keyword>
<comment type="caution">
    <text evidence="4">The sequence shown here is derived from an EMBL/GenBank/DDBJ whole genome shotgun (WGS) entry which is preliminary data.</text>
</comment>
<organism evidence="4 5">
    <name type="scientific">Yanshouia hominis</name>
    <dbReference type="NCBI Taxonomy" id="2763673"/>
    <lineage>
        <taxon>Bacteria</taxon>
        <taxon>Bacillati</taxon>
        <taxon>Bacillota</taxon>
        <taxon>Clostridia</taxon>
        <taxon>Eubacteriales</taxon>
        <taxon>Oscillospiraceae</taxon>
        <taxon>Yanshouia</taxon>
    </lineage>
</organism>
<evidence type="ECO:0000313" key="4">
    <source>
        <dbReference type="EMBL" id="MBC8576963.1"/>
    </source>
</evidence>
<dbReference type="SUPFAM" id="SSF100879">
    <property type="entry name" value="Lesion bypass DNA polymerase (Y-family), little finger domain"/>
    <property type="match status" value="1"/>
</dbReference>
<comment type="subunit">
    <text evidence="2">Monomer.</text>
</comment>
<dbReference type="InterPro" id="IPR050116">
    <property type="entry name" value="DNA_polymerase-Y"/>
</dbReference>
<evidence type="ECO:0000313" key="5">
    <source>
        <dbReference type="Proteomes" id="UP000658131"/>
    </source>
</evidence>
<dbReference type="Gene3D" id="1.10.150.20">
    <property type="entry name" value="5' to 3' exonuclease, C-terminal subdomain"/>
    <property type="match status" value="1"/>
</dbReference>
<dbReference type="CDD" id="cd03586">
    <property type="entry name" value="PolY_Pol_IV_kappa"/>
    <property type="match status" value="1"/>
</dbReference>
<dbReference type="InterPro" id="IPR022880">
    <property type="entry name" value="DNApol_IV"/>
</dbReference>
<dbReference type="EC" id="2.7.7.7" evidence="2"/>
<reference evidence="4 5" key="1">
    <citation type="submission" date="2020-08" db="EMBL/GenBank/DDBJ databases">
        <title>Genome public.</title>
        <authorList>
            <person name="Liu C."/>
            <person name="Sun Q."/>
        </authorList>
    </citation>
    <scope>NUCLEOTIDE SEQUENCE [LARGE SCALE GENOMIC DNA]</scope>
    <source>
        <strain evidence="4 5">BX1</strain>
    </source>
</reference>
<dbReference type="HAMAP" id="MF_01113">
    <property type="entry name" value="DNApol_IV"/>
    <property type="match status" value="1"/>
</dbReference>
<comment type="similarity">
    <text evidence="1 2">Belongs to the DNA polymerase type-Y family.</text>
</comment>
<evidence type="ECO:0000256" key="2">
    <source>
        <dbReference type="HAMAP-Rule" id="MF_01113"/>
    </source>
</evidence>
<dbReference type="EMBL" id="JACRTB010000018">
    <property type="protein sequence ID" value="MBC8576963.1"/>
    <property type="molecule type" value="Genomic_DNA"/>
</dbReference>
<keyword evidence="2" id="KW-0239">DNA-directed DNA polymerase</keyword>
<keyword evidence="2" id="KW-0235">DNA replication</keyword>
<keyword evidence="2" id="KW-0460">Magnesium</keyword>
<dbReference type="InterPro" id="IPR043128">
    <property type="entry name" value="Rev_trsase/Diguanyl_cyclase"/>
</dbReference>
<dbReference type="InterPro" id="IPR017961">
    <property type="entry name" value="DNA_pol_Y-fam_little_finger"/>
</dbReference>
<proteinExistence type="inferred from homology"/>
<feature type="binding site" evidence="2">
    <location>
        <position position="105"/>
    </location>
    <ligand>
        <name>Mg(2+)</name>
        <dbReference type="ChEBI" id="CHEBI:18420"/>
    </ligand>
</feature>
<keyword evidence="2" id="KW-0808">Transferase</keyword>
<gene>
    <name evidence="2" type="primary">dinB</name>
    <name evidence="4" type="ORF">H8717_11175</name>
</gene>
<comment type="catalytic activity">
    <reaction evidence="2">
        <text>DNA(n) + a 2'-deoxyribonucleoside 5'-triphosphate = DNA(n+1) + diphosphate</text>
        <dbReference type="Rhea" id="RHEA:22508"/>
        <dbReference type="Rhea" id="RHEA-COMP:17339"/>
        <dbReference type="Rhea" id="RHEA-COMP:17340"/>
        <dbReference type="ChEBI" id="CHEBI:33019"/>
        <dbReference type="ChEBI" id="CHEBI:61560"/>
        <dbReference type="ChEBI" id="CHEBI:173112"/>
        <dbReference type="EC" id="2.7.7.7"/>
    </reaction>
</comment>
<dbReference type="PROSITE" id="PS50173">
    <property type="entry name" value="UMUC"/>
    <property type="match status" value="1"/>
</dbReference>
<dbReference type="Gene3D" id="3.30.1490.100">
    <property type="entry name" value="DNA polymerase, Y-family, little finger domain"/>
    <property type="match status" value="1"/>
</dbReference>
<accession>A0ABR7NKM9</accession>
<dbReference type="InterPro" id="IPR036775">
    <property type="entry name" value="DNA_pol_Y-fam_lit_finger_sf"/>
</dbReference>
<dbReference type="PANTHER" id="PTHR11076:SF33">
    <property type="entry name" value="DNA POLYMERASE KAPPA"/>
    <property type="match status" value="1"/>
</dbReference>
<keyword evidence="2" id="KW-0234">DNA repair</keyword>
<dbReference type="InterPro" id="IPR043502">
    <property type="entry name" value="DNA/RNA_pol_sf"/>
</dbReference>
<dbReference type="SUPFAM" id="SSF56672">
    <property type="entry name" value="DNA/RNA polymerases"/>
    <property type="match status" value="1"/>
</dbReference>
<comment type="cofactor">
    <cofactor evidence="2">
        <name>Mg(2+)</name>
        <dbReference type="ChEBI" id="CHEBI:18420"/>
    </cofactor>
    <text evidence="2">Binds 2 magnesium ions per subunit.</text>
</comment>
<comment type="function">
    <text evidence="2">Poorly processive, error-prone DNA polymerase involved in untargeted mutagenesis. Copies undamaged DNA at stalled replication forks, which arise in vivo from mismatched or misaligned primer ends. These misaligned primers can be extended by PolIV. Exhibits no 3'-5' exonuclease (proofreading) activity. May be involved in translesional synthesis, in conjunction with the beta clamp from PolIII.</text>
</comment>
<feature type="binding site" evidence="2">
    <location>
        <position position="9"/>
    </location>
    <ligand>
        <name>Mg(2+)</name>
        <dbReference type="ChEBI" id="CHEBI:18420"/>
    </ligand>
</feature>
<keyword evidence="2" id="KW-0548">Nucleotidyltransferase</keyword>
<keyword evidence="2" id="KW-0479">Metal-binding</keyword>
<evidence type="ECO:0000256" key="1">
    <source>
        <dbReference type="ARBA" id="ARBA00010945"/>
    </source>
</evidence>
<dbReference type="Gene3D" id="3.30.70.270">
    <property type="match status" value="1"/>
</dbReference>